<evidence type="ECO:0000313" key="2">
    <source>
        <dbReference type="Proteomes" id="UP001060245"/>
    </source>
</evidence>
<accession>A0ACD4B2J3</accession>
<sequence>MISDGHPHREADRVFRALGDATRRDILVCALREEQSVSELALRYDMSFAAVQKHVAVLERAGLIIKRARGRERVVNADLAVIQRASQLLRAYEDLGHERSDDDLSAAPARTTMVCSGSDPTRRAQITSTEHAATIMTGTPAELTAIDDERRKKT</sequence>
<organism evidence="1 2">
    <name type="scientific">Microbacterium maritypicum</name>
    <name type="common">Microbacterium liquefaciens</name>
    <dbReference type="NCBI Taxonomy" id="33918"/>
    <lineage>
        <taxon>Bacteria</taxon>
        <taxon>Bacillati</taxon>
        <taxon>Actinomycetota</taxon>
        <taxon>Actinomycetes</taxon>
        <taxon>Micrococcales</taxon>
        <taxon>Microbacteriaceae</taxon>
        <taxon>Microbacterium</taxon>
    </lineage>
</organism>
<dbReference type="Proteomes" id="UP001060245">
    <property type="component" value="Chromosome"/>
</dbReference>
<protein>
    <submittedName>
        <fullName evidence="1">Helix-turn-helix domain-containing protein</fullName>
    </submittedName>
</protein>
<dbReference type="EMBL" id="CP101471">
    <property type="protein sequence ID" value="UTT51734.1"/>
    <property type="molecule type" value="Genomic_DNA"/>
</dbReference>
<evidence type="ECO:0000313" key="1">
    <source>
        <dbReference type="EMBL" id="UTT51734.1"/>
    </source>
</evidence>
<name>A0ACD4B2J3_MICMQ</name>
<proteinExistence type="predicted"/>
<keyword evidence="2" id="KW-1185">Reference proteome</keyword>
<reference evidence="1" key="1">
    <citation type="submission" date="2022-07" db="EMBL/GenBank/DDBJ databases">
        <title>Complete genome of DND4.</title>
        <authorList>
            <person name="Cao G."/>
        </authorList>
    </citation>
    <scope>NUCLEOTIDE SEQUENCE</scope>
    <source>
        <strain evidence="1">DND4</strain>
    </source>
</reference>
<gene>
    <name evidence="1" type="ORF">NMQ05_11600</name>
</gene>